<evidence type="ECO:0000313" key="7">
    <source>
        <dbReference type="Proteomes" id="UP000827092"/>
    </source>
</evidence>
<comment type="subcellular location">
    <subcellularLocation>
        <location evidence="1">Nucleus</location>
    </subcellularLocation>
</comment>
<keyword evidence="4" id="KW-0508">mRNA splicing</keyword>
<dbReference type="EMBL" id="JAFNEN010000730">
    <property type="protein sequence ID" value="KAG8177981.1"/>
    <property type="molecule type" value="Genomic_DNA"/>
</dbReference>
<dbReference type="InterPro" id="IPR059164">
    <property type="entry name" value="HAT_PRP39_C"/>
</dbReference>
<dbReference type="Gene3D" id="1.25.40.10">
    <property type="entry name" value="Tetratricopeptide repeat domain"/>
    <property type="match status" value="2"/>
</dbReference>
<dbReference type="AlphaFoldDB" id="A0AAV6U1V3"/>
<dbReference type="PANTHER" id="PTHR23270:SF10">
    <property type="entry name" value="PROTEIN RRP5 HOMOLOG"/>
    <property type="match status" value="1"/>
</dbReference>
<evidence type="ECO:0000256" key="3">
    <source>
        <dbReference type="ARBA" id="ARBA00022737"/>
    </source>
</evidence>
<evidence type="ECO:0000256" key="5">
    <source>
        <dbReference type="ARBA" id="ARBA00023242"/>
    </source>
</evidence>
<accession>A0AAV6U1V3</accession>
<evidence type="ECO:0000256" key="4">
    <source>
        <dbReference type="ARBA" id="ARBA00023187"/>
    </source>
</evidence>
<dbReference type="GO" id="GO:0032040">
    <property type="term" value="C:small-subunit processome"/>
    <property type="evidence" value="ECO:0007669"/>
    <property type="project" value="TreeGrafter"/>
</dbReference>
<dbReference type="Pfam" id="PF23241">
    <property type="entry name" value="HAT_PRP39_C"/>
    <property type="match status" value="1"/>
</dbReference>
<organism evidence="6 7">
    <name type="scientific">Oedothorax gibbosus</name>
    <dbReference type="NCBI Taxonomy" id="931172"/>
    <lineage>
        <taxon>Eukaryota</taxon>
        <taxon>Metazoa</taxon>
        <taxon>Ecdysozoa</taxon>
        <taxon>Arthropoda</taxon>
        <taxon>Chelicerata</taxon>
        <taxon>Arachnida</taxon>
        <taxon>Araneae</taxon>
        <taxon>Araneomorphae</taxon>
        <taxon>Entelegynae</taxon>
        <taxon>Araneoidea</taxon>
        <taxon>Linyphiidae</taxon>
        <taxon>Erigoninae</taxon>
        <taxon>Oedothorax</taxon>
    </lineage>
</organism>
<comment type="caution">
    <text evidence="6">The sequence shown here is derived from an EMBL/GenBank/DDBJ whole genome shotgun (WGS) entry which is preliminary data.</text>
</comment>
<dbReference type="InterPro" id="IPR045209">
    <property type="entry name" value="Rrp5"/>
</dbReference>
<keyword evidence="7" id="KW-1185">Reference proteome</keyword>
<protein>
    <submittedName>
        <fullName evidence="6">Uncharacterized protein</fullName>
    </submittedName>
</protein>
<gene>
    <name evidence="6" type="ORF">JTE90_019992</name>
</gene>
<evidence type="ECO:0000256" key="2">
    <source>
        <dbReference type="ARBA" id="ARBA00022664"/>
    </source>
</evidence>
<dbReference type="InterPro" id="IPR011990">
    <property type="entry name" value="TPR-like_helical_dom_sf"/>
</dbReference>
<dbReference type="PANTHER" id="PTHR23270">
    <property type="entry name" value="PROGRAMMED CELL DEATH PROTEIN 11 PRE-RRNA PROCESSING PROTEIN RRP5"/>
    <property type="match status" value="1"/>
</dbReference>
<sequence length="232" mass="27310">MKIKEFDPSSPKFEEVESLDDAEALVATYPNSSKAWILYIVWHLKQAEVNKARVVARRGLQTVNFREDKEKLNLWKALLNLENRYGTKDSLDKVLKEALQYQDQLKIYKHMLNLYISTEKTEELQQLSQTVLKKFKTDREVWITLGTYYMQSKRLEDARNLLARSLLCVPSKEHPDLLGKFAHLEYKHGSLEKSLSMYEEILIKYPKRRDLKSVYIQVLKSQGQEDRIKALL</sequence>
<dbReference type="GO" id="GO:0006364">
    <property type="term" value="P:rRNA processing"/>
    <property type="evidence" value="ECO:0007669"/>
    <property type="project" value="InterPro"/>
</dbReference>
<dbReference type="GO" id="GO:0003723">
    <property type="term" value="F:RNA binding"/>
    <property type="evidence" value="ECO:0007669"/>
    <property type="project" value="TreeGrafter"/>
</dbReference>
<dbReference type="SUPFAM" id="SSF48452">
    <property type="entry name" value="TPR-like"/>
    <property type="match status" value="2"/>
</dbReference>
<reference evidence="6 7" key="1">
    <citation type="journal article" date="2022" name="Nat. Ecol. Evol.">
        <title>A masculinizing supergene underlies an exaggerated male reproductive morph in a spider.</title>
        <authorList>
            <person name="Hendrickx F."/>
            <person name="De Corte Z."/>
            <person name="Sonet G."/>
            <person name="Van Belleghem S.M."/>
            <person name="Kostlbacher S."/>
            <person name="Vangestel C."/>
        </authorList>
    </citation>
    <scope>NUCLEOTIDE SEQUENCE [LARGE SCALE GENOMIC DNA]</scope>
    <source>
        <strain evidence="6">W744_W776</strain>
    </source>
</reference>
<keyword evidence="2" id="KW-0507">mRNA processing</keyword>
<keyword evidence="3" id="KW-0677">Repeat</keyword>
<evidence type="ECO:0000313" key="6">
    <source>
        <dbReference type="EMBL" id="KAG8177981.1"/>
    </source>
</evidence>
<name>A0AAV6U1V3_9ARAC</name>
<proteinExistence type="predicted"/>
<keyword evidence="5" id="KW-0539">Nucleus</keyword>
<dbReference type="Proteomes" id="UP000827092">
    <property type="component" value="Unassembled WGS sequence"/>
</dbReference>
<evidence type="ECO:0000256" key="1">
    <source>
        <dbReference type="ARBA" id="ARBA00004123"/>
    </source>
</evidence>